<dbReference type="Proteomes" id="UP000295391">
    <property type="component" value="Unassembled WGS sequence"/>
</dbReference>
<keyword evidence="4" id="KW-1185">Reference proteome</keyword>
<dbReference type="GO" id="GO:0005737">
    <property type="term" value="C:cytoplasm"/>
    <property type="evidence" value="ECO:0007669"/>
    <property type="project" value="TreeGrafter"/>
</dbReference>
<dbReference type="Gene3D" id="3.30.1200.10">
    <property type="entry name" value="YggU-like"/>
    <property type="match status" value="1"/>
</dbReference>
<dbReference type="AlphaFoldDB" id="A0A4R6VJE3"/>
<evidence type="ECO:0000256" key="1">
    <source>
        <dbReference type="ARBA" id="ARBA00010364"/>
    </source>
</evidence>
<proteinExistence type="inferred from homology"/>
<organism evidence="3 4">
    <name type="scientific">Maritalea mobilis</name>
    <dbReference type="NCBI Taxonomy" id="483324"/>
    <lineage>
        <taxon>Bacteria</taxon>
        <taxon>Pseudomonadati</taxon>
        <taxon>Pseudomonadota</taxon>
        <taxon>Alphaproteobacteria</taxon>
        <taxon>Hyphomicrobiales</taxon>
        <taxon>Devosiaceae</taxon>
        <taxon>Maritalea</taxon>
    </lineage>
</organism>
<dbReference type="EMBL" id="SNYR01000003">
    <property type="protein sequence ID" value="TDQ61708.1"/>
    <property type="molecule type" value="Genomic_DNA"/>
</dbReference>
<dbReference type="SMART" id="SM01152">
    <property type="entry name" value="DUF167"/>
    <property type="match status" value="1"/>
</dbReference>
<dbReference type="OrthoDB" id="9801972at2"/>
<name>A0A4R6VJE3_9HYPH</name>
<comment type="similarity">
    <text evidence="1 2">Belongs to the UPF0235 family.</text>
</comment>
<reference evidence="3 4" key="1">
    <citation type="submission" date="2019-03" db="EMBL/GenBank/DDBJ databases">
        <title>Genomic Encyclopedia of Type Strains, Phase III (KMG-III): the genomes of soil and plant-associated and newly described type strains.</title>
        <authorList>
            <person name="Whitman W."/>
        </authorList>
    </citation>
    <scope>NUCLEOTIDE SEQUENCE [LARGE SCALE GENOMIC DNA]</scope>
    <source>
        <strain evidence="3 4">CGMCC 1.7002</strain>
    </source>
</reference>
<dbReference type="InterPro" id="IPR036591">
    <property type="entry name" value="YggU-like_sf"/>
</dbReference>
<evidence type="ECO:0000256" key="2">
    <source>
        <dbReference type="HAMAP-Rule" id="MF_00634"/>
    </source>
</evidence>
<accession>A0A4R6VJE3</accession>
<comment type="caution">
    <text evidence="3">The sequence shown here is derived from an EMBL/GenBank/DDBJ whole genome shotgun (WGS) entry which is preliminary data.</text>
</comment>
<protein>
    <recommendedName>
        <fullName evidence="2">UPF0235 protein ATL17_2809</fullName>
    </recommendedName>
</protein>
<dbReference type="InterPro" id="IPR003746">
    <property type="entry name" value="DUF167"/>
</dbReference>
<dbReference type="RefSeq" id="WP_133573407.1">
    <property type="nucleotide sequence ID" value="NZ_SNYR01000003.1"/>
</dbReference>
<dbReference type="PANTHER" id="PTHR13420">
    <property type="entry name" value="UPF0235 PROTEIN C15ORF40"/>
    <property type="match status" value="1"/>
</dbReference>
<sequence>MAETELKAWRETRAGLLLFLKVTPNASRDEIGDIVADADGQGQLVVRVRAVPEKGKANKAVVKLLAKQLGCRASAIEVLKGETSRQKQVCIADLTEHELKALLI</sequence>
<dbReference type="HAMAP" id="MF_00634">
    <property type="entry name" value="UPF0235"/>
    <property type="match status" value="1"/>
</dbReference>
<dbReference type="Pfam" id="PF02594">
    <property type="entry name" value="DUF167"/>
    <property type="match status" value="1"/>
</dbReference>
<dbReference type="NCBIfam" id="TIGR00251">
    <property type="entry name" value="DUF167 family protein"/>
    <property type="match status" value="1"/>
</dbReference>
<gene>
    <name evidence="3" type="ORF">ATL17_2809</name>
</gene>
<evidence type="ECO:0000313" key="4">
    <source>
        <dbReference type="Proteomes" id="UP000295391"/>
    </source>
</evidence>
<dbReference type="PANTHER" id="PTHR13420:SF7">
    <property type="entry name" value="UPF0235 PROTEIN C15ORF40"/>
    <property type="match status" value="1"/>
</dbReference>
<dbReference type="SUPFAM" id="SSF69786">
    <property type="entry name" value="YggU-like"/>
    <property type="match status" value="1"/>
</dbReference>
<evidence type="ECO:0000313" key="3">
    <source>
        <dbReference type="EMBL" id="TDQ61708.1"/>
    </source>
</evidence>